<dbReference type="SUPFAM" id="SSF54001">
    <property type="entry name" value="Cysteine proteinases"/>
    <property type="match status" value="1"/>
</dbReference>
<dbReference type="AlphaFoldDB" id="A0A229P148"/>
<evidence type="ECO:0000313" key="3">
    <source>
        <dbReference type="Proteomes" id="UP000215145"/>
    </source>
</evidence>
<sequence length="339" mass="39492">MEWDCLEWTMQLMLAAKADGIDSGPMCFILTMTLVSTFIINEVQKGEITLMQKPLPAWAIQYLNYIQVPVQQPSYEYLKMICTAHLNRIPFENISTLMNFTAYHKQKHLQQDEQKFVEQLFQHHMGGTCYVINSSLHELLNRLGFHSRYALLGGGHVALLVRLPNEQEKMYVDCGNSAPFFEPVRLETDPNQVSHYGGIEIRLRPGDEPGTYTYHRSVDGEELTEMIWTFDTRITYHFNDFQKAIKNYYTPNGVFTSFLRCQIWQLERQRSLSLVNNVLSIRNSRGQVEKRILANRSEVREVINYEFNLPKLPLEQAIDVLEELGVNLFRDQQSRDEAQ</sequence>
<comment type="similarity">
    <text evidence="1">Belongs to the arylamine N-acetyltransferase family.</text>
</comment>
<dbReference type="OrthoDB" id="2845539at2"/>
<dbReference type="InterPro" id="IPR053710">
    <property type="entry name" value="Arylamine_NAT_domain_sf"/>
</dbReference>
<dbReference type="GO" id="GO:0016407">
    <property type="term" value="F:acetyltransferase activity"/>
    <property type="evidence" value="ECO:0007669"/>
    <property type="project" value="InterPro"/>
</dbReference>
<reference evidence="2 3" key="1">
    <citation type="submission" date="2017-07" db="EMBL/GenBank/DDBJ databases">
        <title>Paenibacillus herberti R33 genome sequencing and assembly.</title>
        <authorList>
            <person name="Su W."/>
        </authorList>
    </citation>
    <scope>NUCLEOTIDE SEQUENCE [LARGE SCALE GENOMIC DNA]</scope>
    <source>
        <strain evidence="2 3">R33</strain>
    </source>
</reference>
<dbReference type="PANTHER" id="PTHR11786">
    <property type="entry name" value="N-HYDROXYARYLAMINE O-ACETYLTRANSFERASE"/>
    <property type="match status" value="1"/>
</dbReference>
<comment type="caution">
    <text evidence="2">The sequence shown here is derived from an EMBL/GenBank/DDBJ whole genome shotgun (WGS) entry which is preliminary data.</text>
</comment>
<dbReference type="PANTHER" id="PTHR11786:SF0">
    <property type="entry name" value="ARYLAMINE N-ACETYLTRANSFERASE 4-RELATED"/>
    <property type="match status" value="1"/>
</dbReference>
<evidence type="ECO:0000256" key="1">
    <source>
        <dbReference type="ARBA" id="ARBA00006547"/>
    </source>
</evidence>
<dbReference type="InterPro" id="IPR038765">
    <property type="entry name" value="Papain-like_cys_pep_sf"/>
</dbReference>
<dbReference type="Pfam" id="PF00797">
    <property type="entry name" value="Acetyltransf_2"/>
    <property type="match status" value="1"/>
</dbReference>
<proteinExistence type="inferred from homology"/>
<keyword evidence="2" id="KW-0808">Transferase</keyword>
<organism evidence="2 3">
    <name type="scientific">Paenibacillus herberti</name>
    <dbReference type="NCBI Taxonomy" id="1619309"/>
    <lineage>
        <taxon>Bacteria</taxon>
        <taxon>Bacillati</taxon>
        <taxon>Bacillota</taxon>
        <taxon>Bacilli</taxon>
        <taxon>Bacillales</taxon>
        <taxon>Paenibacillaceae</taxon>
        <taxon>Paenibacillus</taxon>
    </lineage>
</organism>
<dbReference type="Gene3D" id="3.30.2140.20">
    <property type="match status" value="1"/>
</dbReference>
<name>A0A229P148_9BACL</name>
<accession>A0A229P148</accession>
<dbReference type="Proteomes" id="UP000215145">
    <property type="component" value="Unassembled WGS sequence"/>
</dbReference>
<keyword evidence="3" id="KW-1185">Reference proteome</keyword>
<protein>
    <submittedName>
        <fullName evidence="2">Arylamine N-acetyltransferase</fullName>
    </submittedName>
</protein>
<evidence type="ECO:0000313" key="2">
    <source>
        <dbReference type="EMBL" id="OXM15664.1"/>
    </source>
</evidence>
<gene>
    <name evidence="2" type="ORF">CGZ75_02735</name>
</gene>
<dbReference type="EMBL" id="NMUQ01000001">
    <property type="protein sequence ID" value="OXM15664.1"/>
    <property type="molecule type" value="Genomic_DNA"/>
</dbReference>
<dbReference type="InterPro" id="IPR001447">
    <property type="entry name" value="Arylamine_N-AcTrfase"/>
</dbReference>